<protein>
    <submittedName>
        <fullName evidence="12">GMC oxidoreductase</fullName>
    </submittedName>
</protein>
<keyword evidence="13" id="KW-1185">Reference proteome</keyword>
<comment type="similarity">
    <text evidence="2 8">Belongs to the GMC oxidoreductase family.</text>
</comment>
<dbReference type="InterPro" id="IPR036188">
    <property type="entry name" value="FAD/NAD-bd_sf"/>
</dbReference>
<dbReference type="Proteomes" id="UP000076632">
    <property type="component" value="Unassembled WGS sequence"/>
</dbReference>
<evidence type="ECO:0000313" key="13">
    <source>
        <dbReference type="Proteomes" id="UP000076632"/>
    </source>
</evidence>
<feature type="chain" id="PRO_5007855175" evidence="9">
    <location>
        <begin position="21"/>
        <end position="610"/>
    </location>
</feature>
<dbReference type="Pfam" id="PF05199">
    <property type="entry name" value="GMC_oxred_C"/>
    <property type="match status" value="1"/>
</dbReference>
<dbReference type="AlphaFoldDB" id="A0A165A7C0"/>
<feature type="active site" description="Proton donor" evidence="6">
    <location>
        <position position="543"/>
    </location>
</feature>
<dbReference type="PROSITE" id="PS00624">
    <property type="entry name" value="GMC_OXRED_2"/>
    <property type="match status" value="1"/>
</dbReference>
<comment type="cofactor">
    <cofactor evidence="1 7">
        <name>FAD</name>
        <dbReference type="ChEBI" id="CHEBI:57692"/>
    </cofactor>
</comment>
<gene>
    <name evidence="12" type="ORF">L228DRAFT_254205</name>
</gene>
<evidence type="ECO:0000256" key="2">
    <source>
        <dbReference type="ARBA" id="ARBA00010790"/>
    </source>
</evidence>
<feature type="domain" description="Glucose-methanol-choline oxidoreductase N-terminal" evidence="10">
    <location>
        <begin position="123"/>
        <end position="146"/>
    </location>
</feature>
<evidence type="ECO:0000256" key="8">
    <source>
        <dbReference type="RuleBase" id="RU003968"/>
    </source>
</evidence>
<accession>A0A165A7C0</accession>
<proteinExistence type="inferred from homology"/>
<dbReference type="PIRSF" id="PIRSF000137">
    <property type="entry name" value="Alcohol_oxidase"/>
    <property type="match status" value="1"/>
</dbReference>
<evidence type="ECO:0000256" key="6">
    <source>
        <dbReference type="PIRSR" id="PIRSR000137-1"/>
    </source>
</evidence>
<dbReference type="STRING" id="1328760.A0A165A7C0"/>
<evidence type="ECO:0000259" key="10">
    <source>
        <dbReference type="PROSITE" id="PS00623"/>
    </source>
</evidence>
<keyword evidence="3 8" id="KW-0285">Flavoprotein</keyword>
<evidence type="ECO:0000313" key="12">
    <source>
        <dbReference type="EMBL" id="KZF20057.1"/>
    </source>
</evidence>
<dbReference type="SUPFAM" id="SSF54373">
    <property type="entry name" value="FAD-linked reductases, C-terminal domain"/>
    <property type="match status" value="1"/>
</dbReference>
<dbReference type="PANTHER" id="PTHR11552">
    <property type="entry name" value="GLUCOSE-METHANOL-CHOLINE GMC OXIDOREDUCTASE"/>
    <property type="match status" value="1"/>
</dbReference>
<dbReference type="InterPro" id="IPR007867">
    <property type="entry name" value="GMC_OxRtase_C"/>
</dbReference>
<dbReference type="Gene3D" id="4.10.450.10">
    <property type="entry name" value="Glucose Oxidase, domain 2"/>
    <property type="match status" value="1"/>
</dbReference>
<dbReference type="PROSITE" id="PS00623">
    <property type="entry name" value="GMC_OXRED_1"/>
    <property type="match status" value="1"/>
</dbReference>
<feature type="binding site" evidence="7">
    <location>
        <position position="276"/>
    </location>
    <ligand>
        <name>FAD</name>
        <dbReference type="ChEBI" id="CHEBI:57692"/>
    </ligand>
</feature>
<dbReference type="SUPFAM" id="SSF51905">
    <property type="entry name" value="FAD/NAD(P)-binding domain"/>
    <property type="match status" value="1"/>
</dbReference>
<evidence type="ECO:0000256" key="9">
    <source>
        <dbReference type="SAM" id="SignalP"/>
    </source>
</evidence>
<name>A0A165A7C0_XYLHT</name>
<feature type="active site" description="Proton acceptor" evidence="6">
    <location>
        <position position="586"/>
    </location>
</feature>
<evidence type="ECO:0000256" key="3">
    <source>
        <dbReference type="ARBA" id="ARBA00022630"/>
    </source>
</evidence>
<dbReference type="Gene3D" id="3.30.560.10">
    <property type="entry name" value="Glucose Oxidase, domain 3"/>
    <property type="match status" value="1"/>
</dbReference>
<dbReference type="OMA" id="YESNIGP"/>
<organism evidence="12 13">
    <name type="scientific">Xylona heveae (strain CBS 132557 / TC161)</name>
    <dbReference type="NCBI Taxonomy" id="1328760"/>
    <lineage>
        <taxon>Eukaryota</taxon>
        <taxon>Fungi</taxon>
        <taxon>Dikarya</taxon>
        <taxon>Ascomycota</taxon>
        <taxon>Pezizomycotina</taxon>
        <taxon>Xylonomycetes</taxon>
        <taxon>Xylonales</taxon>
        <taxon>Xylonaceae</taxon>
        <taxon>Xylona</taxon>
    </lineage>
</organism>
<evidence type="ECO:0000256" key="4">
    <source>
        <dbReference type="ARBA" id="ARBA00022827"/>
    </source>
</evidence>
<dbReference type="Gene3D" id="3.50.50.60">
    <property type="entry name" value="FAD/NAD(P)-binding domain"/>
    <property type="match status" value="1"/>
</dbReference>
<dbReference type="Pfam" id="PF00732">
    <property type="entry name" value="GMC_oxred_N"/>
    <property type="match status" value="1"/>
</dbReference>
<dbReference type="InterPro" id="IPR012132">
    <property type="entry name" value="GMC_OxRdtase"/>
</dbReference>
<dbReference type="PANTHER" id="PTHR11552:SF201">
    <property type="entry name" value="GLUCOSE-METHANOL-CHOLINE OXIDOREDUCTASE N-TERMINAL DOMAIN-CONTAINING PROTEIN"/>
    <property type="match status" value="1"/>
</dbReference>
<dbReference type="InParanoid" id="A0A165A7C0"/>
<dbReference type="OrthoDB" id="269227at2759"/>
<evidence type="ECO:0000259" key="11">
    <source>
        <dbReference type="PROSITE" id="PS00624"/>
    </source>
</evidence>
<keyword evidence="5" id="KW-0560">Oxidoreductase</keyword>
<feature type="domain" description="Glucose-methanol-choline oxidoreductase N-terminal" evidence="11">
    <location>
        <begin position="316"/>
        <end position="330"/>
    </location>
</feature>
<dbReference type="RefSeq" id="XP_018185612.1">
    <property type="nucleotide sequence ID" value="XM_018333810.1"/>
</dbReference>
<dbReference type="GO" id="GO:0050660">
    <property type="term" value="F:flavin adenine dinucleotide binding"/>
    <property type="evidence" value="ECO:0007669"/>
    <property type="project" value="InterPro"/>
</dbReference>
<keyword evidence="9" id="KW-0732">Signal</keyword>
<dbReference type="InterPro" id="IPR027424">
    <property type="entry name" value="Glucose_Oxidase_domain_2"/>
</dbReference>
<dbReference type="GeneID" id="28898947"/>
<feature type="binding site" evidence="7">
    <location>
        <position position="576"/>
    </location>
    <ligand>
        <name>FAD</name>
        <dbReference type="ChEBI" id="CHEBI:57692"/>
    </ligand>
</feature>
<dbReference type="InterPro" id="IPR000172">
    <property type="entry name" value="GMC_OxRdtase_N"/>
</dbReference>
<keyword evidence="4 7" id="KW-0274">FAD</keyword>
<evidence type="ECO:0000256" key="7">
    <source>
        <dbReference type="PIRSR" id="PIRSR000137-2"/>
    </source>
</evidence>
<dbReference type="GO" id="GO:0016614">
    <property type="term" value="F:oxidoreductase activity, acting on CH-OH group of donors"/>
    <property type="evidence" value="ECO:0007669"/>
    <property type="project" value="InterPro"/>
</dbReference>
<feature type="signal peptide" evidence="9">
    <location>
        <begin position="1"/>
        <end position="20"/>
    </location>
</feature>
<evidence type="ECO:0000256" key="1">
    <source>
        <dbReference type="ARBA" id="ARBA00001974"/>
    </source>
</evidence>
<sequence>MVTKSIVLGAASLLFGSALAAPYTSSQLDIQSSLITDPNKVAGQKFDYIIAGGGLTGLTAAALLSANPDISVLVIEEGFYESSRGPIIEDLNTYGQIFGTEVDHAYETVPLDINNQTQIIRSGRGLGGSTLVNGGTWTRPHKVQIDSWESVLGNEGWNWDNLTAYSHKAELVREPNQAQIDAGHYLDPSCHGFNGTVHAGPRDTGDKYSPLMKALMSVVSGQGYPTQKDLGCGDPVGVSMFPNSLHEDQTRSDAAREWLLPNYQRSNLKVLTGQKVGKVLLDTSSGTPTATGIQFGITSVNNYEVYANHEVLIAAGSAISPLILEWSGIGIKSVLDAAGVEQVLELPVGLNLQDQTTTTVRSNINSGGAGQGQAAYFATFNGTFGDYAPQAHQLIQDNLDNWVQEAIAAGGFINNATALKTLYDNQVDWLVNHDVAFAELFMDTAGAMSFDLWDLIPFTRGYIHILDKDPYLGRYSNNPRYYQNELDLAGQAAASKLARELSNSGEMSQYWAGETIPGNNLDYNASLDEWKTYVQQHFRANYHGVGTCSMMARELGGVLDPSARVYGTDRLRVIDGSAPPTQVSSHVMTVFYGMAEKIGADILLDYQNRQ</sequence>
<reference evidence="12 13" key="1">
    <citation type="journal article" date="2016" name="Fungal Biol.">
        <title>The genome of Xylona heveae provides a window into fungal endophytism.</title>
        <authorList>
            <person name="Gazis R."/>
            <person name="Kuo A."/>
            <person name="Riley R."/>
            <person name="LaButti K."/>
            <person name="Lipzen A."/>
            <person name="Lin J."/>
            <person name="Amirebrahimi M."/>
            <person name="Hesse C.N."/>
            <person name="Spatafora J.W."/>
            <person name="Henrissat B."/>
            <person name="Hainaut M."/>
            <person name="Grigoriev I.V."/>
            <person name="Hibbett D.S."/>
        </authorList>
    </citation>
    <scope>NUCLEOTIDE SEQUENCE [LARGE SCALE GENOMIC DNA]</scope>
    <source>
        <strain evidence="12 13">TC161</strain>
    </source>
</reference>
<evidence type="ECO:0000256" key="5">
    <source>
        <dbReference type="ARBA" id="ARBA00023002"/>
    </source>
</evidence>
<dbReference type="EMBL" id="KV407464">
    <property type="protein sequence ID" value="KZF20057.1"/>
    <property type="molecule type" value="Genomic_DNA"/>
</dbReference>